<dbReference type="Gene3D" id="1.20.1250.20">
    <property type="entry name" value="MFS general substrate transporter like domains"/>
    <property type="match status" value="2"/>
</dbReference>
<feature type="transmembrane region" description="Helical" evidence="6">
    <location>
        <begin position="76"/>
        <end position="95"/>
    </location>
</feature>
<feature type="transmembrane region" description="Helical" evidence="6">
    <location>
        <begin position="372"/>
        <end position="392"/>
    </location>
</feature>
<protein>
    <submittedName>
        <fullName evidence="8">OFA family oxalate/formate antiporter-like MFS transporter</fullName>
    </submittedName>
</protein>
<evidence type="ECO:0000256" key="6">
    <source>
        <dbReference type="SAM" id="Phobius"/>
    </source>
</evidence>
<sequence length="400" mass="43423">MDYNQKGWVVTGAATGINLILGMLYIWSIINSELISNHNWSSTEASLPYSVCIAVFAFIMIFAGRFQDKKGPQISAVLGGLLLGSGLILSTFAINSPMLMVITYGVLGGAGIGVCYAATTPPAVKWFPFNKKGLVSGIVVGGVGFAAVYISPLTNWLLSLFNLSTTFLILGIGSLALILLFSLFLVNPPTDYNPNASLKIKKVYIDEKQIDWHEMLRTLDFYKYWFIYTFAASAGLMLIGHIAPIAAYQANWNKGFYLVVLLAIFNTAGRVFAGMISDRIGYTKTLRIVLVVQGVNMFLFGYYDNTYTLAIGTAIAGLGYGALFSIFPAIIADHYGTKNLGVNYGLLFTSFGVAGIIGPLLAASILDVTHSYHLSYTLSGILLIIATFLTFMHKKSIESD</sequence>
<dbReference type="InterPro" id="IPR011701">
    <property type="entry name" value="MFS"/>
</dbReference>
<keyword evidence="9" id="KW-1185">Reference proteome</keyword>
<evidence type="ECO:0000256" key="3">
    <source>
        <dbReference type="ARBA" id="ARBA00022692"/>
    </source>
</evidence>
<dbReference type="InterPro" id="IPR036259">
    <property type="entry name" value="MFS_trans_sf"/>
</dbReference>
<feature type="domain" description="Major facilitator superfamily (MFS) profile" evidence="7">
    <location>
        <begin position="1"/>
        <end position="398"/>
    </location>
</feature>
<dbReference type="GO" id="GO:0005886">
    <property type="term" value="C:plasma membrane"/>
    <property type="evidence" value="ECO:0007669"/>
    <property type="project" value="UniProtKB-SubCell"/>
</dbReference>
<feature type="transmembrane region" description="Helical" evidence="6">
    <location>
        <begin position="47"/>
        <end position="64"/>
    </location>
</feature>
<feature type="transmembrane region" description="Helical" evidence="6">
    <location>
        <begin position="309"/>
        <end position="332"/>
    </location>
</feature>
<dbReference type="Proteomes" id="UP000294545">
    <property type="component" value="Unassembled WGS sequence"/>
</dbReference>
<dbReference type="PANTHER" id="PTHR11360">
    <property type="entry name" value="MONOCARBOXYLATE TRANSPORTER"/>
    <property type="match status" value="1"/>
</dbReference>
<evidence type="ECO:0000259" key="7">
    <source>
        <dbReference type="PROSITE" id="PS50850"/>
    </source>
</evidence>
<proteinExistence type="predicted"/>
<comment type="subcellular location">
    <subcellularLocation>
        <location evidence="1">Cell membrane</location>
        <topology evidence="1">Multi-pass membrane protein</topology>
    </subcellularLocation>
</comment>
<dbReference type="GO" id="GO:0022857">
    <property type="term" value="F:transmembrane transporter activity"/>
    <property type="evidence" value="ECO:0007669"/>
    <property type="project" value="InterPro"/>
</dbReference>
<dbReference type="PROSITE" id="PS50850">
    <property type="entry name" value="MFS"/>
    <property type="match status" value="1"/>
</dbReference>
<evidence type="ECO:0000256" key="4">
    <source>
        <dbReference type="ARBA" id="ARBA00022989"/>
    </source>
</evidence>
<evidence type="ECO:0000313" key="9">
    <source>
        <dbReference type="Proteomes" id="UP000294545"/>
    </source>
</evidence>
<dbReference type="OrthoDB" id="9793415at2"/>
<dbReference type="AlphaFoldDB" id="A0A4R1ML78"/>
<dbReference type="CDD" id="cd17353">
    <property type="entry name" value="MFS_OFA_like"/>
    <property type="match status" value="1"/>
</dbReference>
<feature type="transmembrane region" description="Helical" evidence="6">
    <location>
        <begin position="163"/>
        <end position="186"/>
    </location>
</feature>
<evidence type="ECO:0000256" key="2">
    <source>
        <dbReference type="ARBA" id="ARBA00022448"/>
    </source>
</evidence>
<feature type="transmembrane region" description="Helical" evidence="6">
    <location>
        <begin position="101"/>
        <end position="121"/>
    </location>
</feature>
<dbReference type="EMBL" id="SMGQ01000013">
    <property type="protein sequence ID" value="TCK92830.1"/>
    <property type="molecule type" value="Genomic_DNA"/>
</dbReference>
<feature type="transmembrane region" description="Helical" evidence="6">
    <location>
        <begin position="7"/>
        <end position="27"/>
    </location>
</feature>
<accession>A0A4R1ML78</accession>
<keyword evidence="3 6" id="KW-0812">Transmembrane</keyword>
<comment type="caution">
    <text evidence="8">The sequence shown here is derived from an EMBL/GenBank/DDBJ whole genome shotgun (WGS) entry which is preliminary data.</text>
</comment>
<dbReference type="RefSeq" id="WP_132282688.1">
    <property type="nucleotide sequence ID" value="NZ_SMGQ01000013.1"/>
</dbReference>
<dbReference type="PANTHER" id="PTHR11360:SF304">
    <property type="entry name" value="MFS DOMAIN-CONTAINING PROTEIN"/>
    <property type="match status" value="1"/>
</dbReference>
<dbReference type="SUPFAM" id="SSF103473">
    <property type="entry name" value="MFS general substrate transporter"/>
    <property type="match status" value="1"/>
</dbReference>
<feature type="transmembrane region" description="Helical" evidence="6">
    <location>
        <begin position="225"/>
        <end position="249"/>
    </location>
</feature>
<reference evidence="8 9" key="1">
    <citation type="submission" date="2019-03" db="EMBL/GenBank/DDBJ databases">
        <title>Genomic Encyclopedia of Type Strains, Phase IV (KMG-IV): sequencing the most valuable type-strain genomes for metagenomic binning, comparative biology and taxonomic classification.</title>
        <authorList>
            <person name="Goeker M."/>
        </authorList>
    </citation>
    <scope>NUCLEOTIDE SEQUENCE [LARGE SCALE GENOMIC DNA]</scope>
    <source>
        <strain evidence="8 9">DSM 24176</strain>
    </source>
</reference>
<keyword evidence="4 6" id="KW-1133">Transmembrane helix</keyword>
<dbReference type="InterPro" id="IPR020846">
    <property type="entry name" value="MFS_dom"/>
</dbReference>
<evidence type="ECO:0000313" key="8">
    <source>
        <dbReference type="EMBL" id="TCK92830.1"/>
    </source>
</evidence>
<dbReference type="InterPro" id="IPR050327">
    <property type="entry name" value="Proton-linked_MCT"/>
</dbReference>
<feature type="transmembrane region" description="Helical" evidence="6">
    <location>
        <begin position="285"/>
        <end position="303"/>
    </location>
</feature>
<dbReference type="Pfam" id="PF07690">
    <property type="entry name" value="MFS_1"/>
    <property type="match status" value="1"/>
</dbReference>
<name>A0A4R1ML78_9FIRM</name>
<feature type="transmembrane region" description="Helical" evidence="6">
    <location>
        <begin position="344"/>
        <end position="366"/>
    </location>
</feature>
<keyword evidence="2" id="KW-0813">Transport</keyword>
<evidence type="ECO:0000256" key="1">
    <source>
        <dbReference type="ARBA" id="ARBA00004651"/>
    </source>
</evidence>
<feature type="transmembrane region" description="Helical" evidence="6">
    <location>
        <begin position="255"/>
        <end position="273"/>
    </location>
</feature>
<feature type="transmembrane region" description="Helical" evidence="6">
    <location>
        <begin position="133"/>
        <end position="151"/>
    </location>
</feature>
<organism evidence="8 9">
    <name type="scientific">Natranaerovirga hydrolytica</name>
    <dbReference type="NCBI Taxonomy" id="680378"/>
    <lineage>
        <taxon>Bacteria</taxon>
        <taxon>Bacillati</taxon>
        <taxon>Bacillota</taxon>
        <taxon>Clostridia</taxon>
        <taxon>Lachnospirales</taxon>
        <taxon>Natranaerovirgaceae</taxon>
        <taxon>Natranaerovirga</taxon>
    </lineage>
</organism>
<gene>
    <name evidence="8" type="ORF">EDC19_1986</name>
</gene>
<keyword evidence="5 6" id="KW-0472">Membrane</keyword>
<evidence type="ECO:0000256" key="5">
    <source>
        <dbReference type="ARBA" id="ARBA00023136"/>
    </source>
</evidence>